<keyword evidence="4" id="KW-1003">Cell membrane</keyword>
<dbReference type="SUPFAM" id="SSF47384">
    <property type="entry name" value="Homodimeric domain of signal transducing histidine kinase"/>
    <property type="match status" value="1"/>
</dbReference>
<dbReference type="Gene3D" id="6.10.340.10">
    <property type="match status" value="1"/>
</dbReference>
<keyword evidence="5" id="KW-0597">Phosphoprotein</keyword>
<comment type="caution">
    <text evidence="15">The sequence shown here is derived from an EMBL/GenBank/DDBJ whole genome shotgun (WGS) entry which is preliminary data.</text>
</comment>
<evidence type="ECO:0000313" key="15">
    <source>
        <dbReference type="EMBL" id="GAX91619.1"/>
    </source>
</evidence>
<evidence type="ECO:0000256" key="1">
    <source>
        <dbReference type="ARBA" id="ARBA00000085"/>
    </source>
</evidence>
<evidence type="ECO:0000313" key="16">
    <source>
        <dbReference type="Proteomes" id="UP000217785"/>
    </source>
</evidence>
<comment type="catalytic activity">
    <reaction evidence="1">
        <text>ATP + protein L-histidine = ADP + protein N-phospho-L-histidine.</text>
        <dbReference type="EC" id="2.7.13.3"/>
    </reaction>
</comment>
<evidence type="ECO:0000256" key="5">
    <source>
        <dbReference type="ARBA" id="ARBA00022553"/>
    </source>
</evidence>
<evidence type="ECO:0000256" key="10">
    <source>
        <dbReference type="ARBA" id="ARBA00023012"/>
    </source>
</evidence>
<dbReference type="SMART" id="SM00304">
    <property type="entry name" value="HAMP"/>
    <property type="match status" value="1"/>
</dbReference>
<dbReference type="PRINTS" id="PR00344">
    <property type="entry name" value="BCTRLSENSOR"/>
</dbReference>
<dbReference type="SUPFAM" id="SSF55874">
    <property type="entry name" value="ATPase domain of HSP90 chaperone/DNA topoisomerase II/histidine kinase"/>
    <property type="match status" value="1"/>
</dbReference>
<dbReference type="GO" id="GO:0005524">
    <property type="term" value="F:ATP binding"/>
    <property type="evidence" value="ECO:0007669"/>
    <property type="project" value="UniProtKB-KW"/>
</dbReference>
<dbReference type="OrthoDB" id="9813151at2"/>
<dbReference type="CDD" id="cd00075">
    <property type="entry name" value="HATPase"/>
    <property type="match status" value="1"/>
</dbReference>
<dbReference type="InterPro" id="IPR050736">
    <property type="entry name" value="Sensor_HK_Regulatory"/>
</dbReference>
<dbReference type="InterPro" id="IPR004358">
    <property type="entry name" value="Sig_transdc_His_kin-like_C"/>
</dbReference>
<dbReference type="InterPro" id="IPR036890">
    <property type="entry name" value="HATPase_C_sf"/>
</dbReference>
<dbReference type="SMART" id="SM00387">
    <property type="entry name" value="HATPase_c"/>
    <property type="match status" value="1"/>
</dbReference>
<dbReference type="GO" id="GO:0000155">
    <property type="term" value="F:phosphorelay sensor kinase activity"/>
    <property type="evidence" value="ECO:0007669"/>
    <property type="project" value="InterPro"/>
</dbReference>
<evidence type="ECO:0000256" key="2">
    <source>
        <dbReference type="ARBA" id="ARBA00004651"/>
    </source>
</evidence>
<dbReference type="SMART" id="SM00388">
    <property type="entry name" value="HisKA"/>
    <property type="match status" value="1"/>
</dbReference>
<dbReference type="PANTHER" id="PTHR43711">
    <property type="entry name" value="TWO-COMPONENT HISTIDINE KINASE"/>
    <property type="match status" value="1"/>
</dbReference>
<dbReference type="InterPro" id="IPR005467">
    <property type="entry name" value="His_kinase_dom"/>
</dbReference>
<evidence type="ECO:0000256" key="7">
    <source>
        <dbReference type="ARBA" id="ARBA00022741"/>
    </source>
</evidence>
<feature type="domain" description="HAMP" evidence="14">
    <location>
        <begin position="195"/>
        <end position="248"/>
    </location>
</feature>
<dbReference type="AlphaFoldDB" id="A0A292YRR9"/>
<evidence type="ECO:0000256" key="6">
    <source>
        <dbReference type="ARBA" id="ARBA00022679"/>
    </source>
</evidence>
<evidence type="ECO:0000256" key="4">
    <source>
        <dbReference type="ARBA" id="ARBA00022475"/>
    </source>
</evidence>
<gene>
    <name evidence="15" type="ORF">EFBL_3309</name>
</gene>
<dbReference type="Pfam" id="PF02518">
    <property type="entry name" value="HATPase_c"/>
    <property type="match status" value="1"/>
</dbReference>
<evidence type="ECO:0000256" key="12">
    <source>
        <dbReference type="SAM" id="Phobius"/>
    </source>
</evidence>
<dbReference type="Proteomes" id="UP000217785">
    <property type="component" value="Unassembled WGS sequence"/>
</dbReference>
<dbReference type="PANTHER" id="PTHR43711:SF1">
    <property type="entry name" value="HISTIDINE KINASE 1"/>
    <property type="match status" value="1"/>
</dbReference>
<keyword evidence="10" id="KW-0902">Two-component regulatory system</keyword>
<keyword evidence="12" id="KW-1133">Transmembrane helix</keyword>
<dbReference type="EMBL" id="BDUF01000106">
    <property type="protein sequence ID" value="GAX91619.1"/>
    <property type="molecule type" value="Genomic_DNA"/>
</dbReference>
<evidence type="ECO:0000256" key="8">
    <source>
        <dbReference type="ARBA" id="ARBA00022777"/>
    </source>
</evidence>
<feature type="transmembrane region" description="Helical" evidence="12">
    <location>
        <begin position="172"/>
        <end position="193"/>
    </location>
</feature>
<dbReference type="CDD" id="cd00082">
    <property type="entry name" value="HisKA"/>
    <property type="match status" value="1"/>
</dbReference>
<feature type="transmembrane region" description="Helical" evidence="12">
    <location>
        <begin position="20"/>
        <end position="38"/>
    </location>
</feature>
<keyword evidence="9" id="KW-0067">ATP-binding</keyword>
<evidence type="ECO:0000256" key="11">
    <source>
        <dbReference type="ARBA" id="ARBA00023136"/>
    </source>
</evidence>
<keyword evidence="8 15" id="KW-0418">Kinase</keyword>
<dbReference type="EC" id="2.7.13.3" evidence="3"/>
<dbReference type="RefSeq" id="WP_096183598.1">
    <property type="nucleotide sequence ID" value="NZ_BDUF01000106.1"/>
</dbReference>
<protein>
    <recommendedName>
        <fullName evidence="3">histidine kinase</fullName>
        <ecNumber evidence="3">2.7.13.3</ecNumber>
    </recommendedName>
</protein>
<dbReference type="GO" id="GO:0005886">
    <property type="term" value="C:plasma membrane"/>
    <property type="evidence" value="ECO:0007669"/>
    <property type="project" value="UniProtKB-SubCell"/>
</dbReference>
<sequence length="470" mass="53259">MSPKSDKRISLLRYWTTRYLVTLFIGLLIIGIISTLWIRYSTIENRLDTIRLMAEEITDRVVDTEGNLHIGPFLPRIIEKRQRFLHLEGELLLIITDKYGIPLYSRPDLPPTALRQILSFSKANGETVDKITIGPDQKLYLVKNRIEYNQETLGWVHLVYPEKDIPRNTEELQLLGIMLGSLALLGWAVIYLLTSKLSKPIQEVAGAAKQIVAGNYEIRLEKTVKEKEVYELIHSFKEMAERLQQLESLRTELLAGVTHELKTPVASISGLIQAVKDGVVTGEEAKEFLNISLNETGRLQKMVEDLLHFNSFAVGAMTVQKDTQNMNRLIQEIIHQWLVVQDDNGIDLHTWVPENTIYATTDAMRIQQILINLLNNAKQATGIGGKIDVILYQEGEEIRIDVKDNGIGIPEEEQPLIFERFFRGKDKKYKVRGLGLGLPLSKMIAKTLGGDLVLKESSETGTTFSFSLPK</sequence>
<organism evidence="15 16">
    <name type="scientific">Effusibacillus lacus</name>
    <dbReference type="NCBI Taxonomy" id="1348429"/>
    <lineage>
        <taxon>Bacteria</taxon>
        <taxon>Bacillati</taxon>
        <taxon>Bacillota</taxon>
        <taxon>Bacilli</taxon>
        <taxon>Bacillales</taxon>
        <taxon>Alicyclobacillaceae</taxon>
        <taxon>Effusibacillus</taxon>
    </lineage>
</organism>
<reference evidence="16" key="1">
    <citation type="submission" date="2017-07" db="EMBL/GenBank/DDBJ databases">
        <title>Draft genome sequence of Effusibacillus lacus strain skLN1.</title>
        <authorList>
            <person name="Watanabe M."/>
            <person name="Kojima H."/>
            <person name="Fukui M."/>
        </authorList>
    </citation>
    <scope>NUCLEOTIDE SEQUENCE [LARGE SCALE GENOMIC DNA]</scope>
    <source>
        <strain evidence="16">skLN1</strain>
    </source>
</reference>
<proteinExistence type="predicted"/>
<keyword evidence="12" id="KW-0812">Transmembrane</keyword>
<dbReference type="Pfam" id="PF00672">
    <property type="entry name" value="HAMP"/>
    <property type="match status" value="1"/>
</dbReference>
<dbReference type="InterPro" id="IPR003660">
    <property type="entry name" value="HAMP_dom"/>
</dbReference>
<dbReference type="SUPFAM" id="SSF158472">
    <property type="entry name" value="HAMP domain-like"/>
    <property type="match status" value="1"/>
</dbReference>
<dbReference type="InterPro" id="IPR003661">
    <property type="entry name" value="HisK_dim/P_dom"/>
</dbReference>
<dbReference type="InterPro" id="IPR003594">
    <property type="entry name" value="HATPase_dom"/>
</dbReference>
<keyword evidence="16" id="KW-1185">Reference proteome</keyword>
<dbReference type="PROSITE" id="PS50109">
    <property type="entry name" value="HIS_KIN"/>
    <property type="match status" value="1"/>
</dbReference>
<name>A0A292YRR9_9BACL</name>
<feature type="domain" description="Histidine kinase" evidence="13">
    <location>
        <begin position="256"/>
        <end position="470"/>
    </location>
</feature>
<dbReference type="Pfam" id="PF00512">
    <property type="entry name" value="HisKA"/>
    <property type="match status" value="1"/>
</dbReference>
<evidence type="ECO:0000259" key="14">
    <source>
        <dbReference type="PROSITE" id="PS50885"/>
    </source>
</evidence>
<dbReference type="InterPro" id="IPR036097">
    <property type="entry name" value="HisK_dim/P_sf"/>
</dbReference>
<comment type="subcellular location">
    <subcellularLocation>
        <location evidence="2">Cell membrane</location>
        <topology evidence="2">Multi-pass membrane protein</topology>
    </subcellularLocation>
</comment>
<dbReference type="Gene3D" id="1.10.287.130">
    <property type="match status" value="1"/>
</dbReference>
<keyword evidence="6" id="KW-0808">Transferase</keyword>
<dbReference type="CDD" id="cd06225">
    <property type="entry name" value="HAMP"/>
    <property type="match status" value="1"/>
</dbReference>
<evidence type="ECO:0000256" key="9">
    <source>
        <dbReference type="ARBA" id="ARBA00022840"/>
    </source>
</evidence>
<keyword evidence="7" id="KW-0547">Nucleotide-binding</keyword>
<dbReference type="PROSITE" id="PS50885">
    <property type="entry name" value="HAMP"/>
    <property type="match status" value="1"/>
</dbReference>
<accession>A0A292YRR9</accession>
<keyword evidence="11 12" id="KW-0472">Membrane</keyword>
<dbReference type="Gene3D" id="3.30.565.10">
    <property type="entry name" value="Histidine kinase-like ATPase, C-terminal domain"/>
    <property type="match status" value="1"/>
</dbReference>
<evidence type="ECO:0000259" key="13">
    <source>
        <dbReference type="PROSITE" id="PS50109"/>
    </source>
</evidence>
<evidence type="ECO:0000256" key="3">
    <source>
        <dbReference type="ARBA" id="ARBA00012438"/>
    </source>
</evidence>